<keyword evidence="1" id="KW-0472">Membrane</keyword>
<dbReference type="GO" id="GO:0000271">
    <property type="term" value="P:polysaccharide biosynthetic process"/>
    <property type="evidence" value="ECO:0007669"/>
    <property type="project" value="TreeGrafter"/>
</dbReference>
<name>A0A9D2MR12_9FIRM</name>
<feature type="transmembrane region" description="Helical" evidence="1">
    <location>
        <begin position="242"/>
        <end position="259"/>
    </location>
</feature>
<comment type="caution">
    <text evidence="3">The sequence shown here is derived from an EMBL/GenBank/DDBJ whole genome shotgun (WGS) entry which is preliminary data.</text>
</comment>
<reference evidence="3" key="2">
    <citation type="submission" date="2021-04" db="EMBL/GenBank/DDBJ databases">
        <authorList>
            <person name="Gilroy R."/>
        </authorList>
    </citation>
    <scope>NUCLEOTIDE SEQUENCE</scope>
    <source>
        <strain evidence="3">USAMLcec3-2134</strain>
    </source>
</reference>
<evidence type="ECO:0000259" key="2">
    <source>
        <dbReference type="Pfam" id="PF01757"/>
    </source>
</evidence>
<dbReference type="GO" id="GO:0016020">
    <property type="term" value="C:membrane"/>
    <property type="evidence" value="ECO:0007669"/>
    <property type="project" value="TreeGrafter"/>
</dbReference>
<feature type="domain" description="Acyltransferase 3" evidence="2">
    <location>
        <begin position="10"/>
        <end position="336"/>
    </location>
</feature>
<dbReference type="InterPro" id="IPR050879">
    <property type="entry name" value="Acyltransferase_3"/>
</dbReference>
<dbReference type="GO" id="GO:0016747">
    <property type="term" value="F:acyltransferase activity, transferring groups other than amino-acyl groups"/>
    <property type="evidence" value="ECO:0007669"/>
    <property type="project" value="InterPro"/>
</dbReference>
<feature type="transmembrane region" description="Helical" evidence="1">
    <location>
        <begin position="323"/>
        <end position="344"/>
    </location>
</feature>
<dbReference type="PANTHER" id="PTHR23028">
    <property type="entry name" value="ACETYLTRANSFERASE"/>
    <property type="match status" value="1"/>
</dbReference>
<keyword evidence="3" id="KW-0012">Acyltransferase</keyword>
<reference evidence="3" key="1">
    <citation type="journal article" date="2021" name="PeerJ">
        <title>Extensive microbial diversity within the chicken gut microbiome revealed by metagenomics and culture.</title>
        <authorList>
            <person name="Gilroy R."/>
            <person name="Ravi A."/>
            <person name="Getino M."/>
            <person name="Pursley I."/>
            <person name="Horton D.L."/>
            <person name="Alikhan N.F."/>
            <person name="Baker D."/>
            <person name="Gharbi K."/>
            <person name="Hall N."/>
            <person name="Watson M."/>
            <person name="Adriaenssens E.M."/>
            <person name="Foster-Nyarko E."/>
            <person name="Jarju S."/>
            <person name="Secka A."/>
            <person name="Antonio M."/>
            <person name="Oren A."/>
            <person name="Chaudhuri R.R."/>
            <person name="La Ragione R."/>
            <person name="Hildebrand F."/>
            <person name="Pallen M.J."/>
        </authorList>
    </citation>
    <scope>NUCLEOTIDE SEQUENCE</scope>
    <source>
        <strain evidence="3">USAMLcec3-2134</strain>
    </source>
</reference>
<evidence type="ECO:0000256" key="1">
    <source>
        <dbReference type="SAM" id="Phobius"/>
    </source>
</evidence>
<accession>A0A9D2MR12</accession>
<evidence type="ECO:0000313" key="4">
    <source>
        <dbReference type="Proteomes" id="UP000886883"/>
    </source>
</evidence>
<feature type="transmembrane region" description="Helical" evidence="1">
    <location>
        <begin position="209"/>
        <end position="230"/>
    </location>
</feature>
<dbReference type="PANTHER" id="PTHR23028:SF131">
    <property type="entry name" value="BLR2367 PROTEIN"/>
    <property type="match status" value="1"/>
</dbReference>
<gene>
    <name evidence="3" type="ORF">H9763_06575</name>
</gene>
<feature type="transmembrane region" description="Helical" evidence="1">
    <location>
        <begin position="265"/>
        <end position="288"/>
    </location>
</feature>
<feature type="transmembrane region" description="Helical" evidence="1">
    <location>
        <begin position="300"/>
        <end position="317"/>
    </location>
</feature>
<feature type="transmembrane region" description="Helical" evidence="1">
    <location>
        <begin position="92"/>
        <end position="111"/>
    </location>
</feature>
<keyword evidence="1" id="KW-1133">Transmembrane helix</keyword>
<dbReference type="EMBL" id="DWXE01000022">
    <property type="protein sequence ID" value="HJB91119.1"/>
    <property type="molecule type" value="Genomic_DNA"/>
</dbReference>
<proteinExistence type="predicted"/>
<dbReference type="AlphaFoldDB" id="A0A9D2MR12"/>
<feature type="transmembrane region" description="Helical" evidence="1">
    <location>
        <begin position="52"/>
        <end position="71"/>
    </location>
</feature>
<evidence type="ECO:0000313" key="3">
    <source>
        <dbReference type="EMBL" id="HJB91119.1"/>
    </source>
</evidence>
<keyword evidence="3" id="KW-0808">Transferase</keyword>
<organism evidence="3 4">
    <name type="scientific">Candidatus Eisenbergiella merdigallinarum</name>
    <dbReference type="NCBI Taxonomy" id="2838552"/>
    <lineage>
        <taxon>Bacteria</taxon>
        <taxon>Bacillati</taxon>
        <taxon>Bacillota</taxon>
        <taxon>Clostridia</taxon>
        <taxon>Lachnospirales</taxon>
        <taxon>Lachnospiraceae</taxon>
        <taxon>Eisenbergiella</taxon>
    </lineage>
</organism>
<keyword evidence="1" id="KW-0812">Transmembrane</keyword>
<dbReference type="Pfam" id="PF01757">
    <property type="entry name" value="Acyl_transf_3"/>
    <property type="match status" value="1"/>
</dbReference>
<dbReference type="InterPro" id="IPR002656">
    <property type="entry name" value="Acyl_transf_3_dom"/>
</dbReference>
<feature type="transmembrane region" description="Helical" evidence="1">
    <location>
        <begin position="177"/>
        <end position="197"/>
    </location>
</feature>
<protein>
    <submittedName>
        <fullName evidence="3">Acyltransferase</fullName>
    </submittedName>
</protein>
<feature type="transmembrane region" description="Helical" evidence="1">
    <location>
        <begin position="149"/>
        <end position="168"/>
    </location>
</feature>
<sequence length="364" mass="40914">MKERRFSFENNSLDAIRLFAAIQIAATHYLNLQLLHFPAGGWQDGLLLSAKRALTLFPGLILLFSISGFLMGASMERSKGRLEFLKKRVLRIYPGLWAAILAMAALAVLIVRPGGEELRSLGIWMVVQGLGLAYTPGFLQDFGTGSMNGTLWTIMVEMQLYLLLVLFWKRIGRMKEAGWGCLLALALAANLACGWAEREGRIPAGALSLLSRTFLPYAVWFAAGLCLYRFRETVLPALERGWVPLLALYALYKGSWQAFGWNVPGYYADFVTSLALPCLAIVLAYAWGKHRFRQDLSYGIFLYHWPLINLIFAWRLPERWDHIPLFLGYAAAFLLLGGASWFLVERPAFERAKALPALWNGGKK</sequence>
<dbReference type="Proteomes" id="UP000886883">
    <property type="component" value="Unassembled WGS sequence"/>
</dbReference>